<dbReference type="EMBL" id="JABXXO010000016">
    <property type="protein sequence ID" value="KAF7759882.1"/>
    <property type="molecule type" value="Genomic_DNA"/>
</dbReference>
<evidence type="ECO:0000313" key="3">
    <source>
        <dbReference type="Proteomes" id="UP000629468"/>
    </source>
</evidence>
<evidence type="ECO:0000313" key="2">
    <source>
        <dbReference type="EMBL" id="KAF7759882.1"/>
    </source>
</evidence>
<organism evidence="2 3">
    <name type="scientific">Agaricus bisporus var. burnettii</name>
    <dbReference type="NCBI Taxonomy" id="192524"/>
    <lineage>
        <taxon>Eukaryota</taxon>
        <taxon>Fungi</taxon>
        <taxon>Dikarya</taxon>
        <taxon>Basidiomycota</taxon>
        <taxon>Agaricomycotina</taxon>
        <taxon>Agaricomycetes</taxon>
        <taxon>Agaricomycetidae</taxon>
        <taxon>Agaricales</taxon>
        <taxon>Agaricineae</taxon>
        <taxon>Agaricaceae</taxon>
        <taxon>Agaricus</taxon>
    </lineage>
</organism>
<dbReference type="AlphaFoldDB" id="A0A8H7EVA9"/>
<feature type="region of interest" description="Disordered" evidence="1">
    <location>
        <begin position="1"/>
        <end position="27"/>
    </location>
</feature>
<proteinExistence type="predicted"/>
<evidence type="ECO:0000256" key="1">
    <source>
        <dbReference type="SAM" id="MobiDB-lite"/>
    </source>
</evidence>
<sequence length="123" mass="14484">MNHDLDDQTTSRFRTGTLTPKEKERVDSADAPFNQRRCLMENYSHGPSVRYCHLMDSKNARTKDLMASLEWNWNMPYGALNLNTRYNIFFAGAALHLHYDNDSWGLLPERSIIDYYYARLDEE</sequence>
<dbReference type="Proteomes" id="UP000629468">
    <property type="component" value="Unassembled WGS sequence"/>
</dbReference>
<comment type="caution">
    <text evidence="2">The sequence shown here is derived from an EMBL/GenBank/DDBJ whole genome shotgun (WGS) entry which is preliminary data.</text>
</comment>
<reference evidence="2 3" key="1">
    <citation type="journal article" name="Sci. Rep.">
        <title>Telomere-to-telomere assembled and centromere annotated genomes of the two main subspecies of the button mushroom Agaricus bisporus reveal especially polymorphic chromosome ends.</title>
        <authorList>
            <person name="Sonnenberg A.S.M."/>
            <person name="Sedaghat-Telgerd N."/>
            <person name="Lavrijssen B."/>
            <person name="Ohm R.A."/>
            <person name="Hendrickx P.M."/>
            <person name="Scholtmeijer K."/>
            <person name="Baars J.J.P."/>
            <person name="van Peer A."/>
        </authorList>
    </citation>
    <scope>NUCLEOTIDE SEQUENCE [LARGE SCALE GENOMIC DNA]</scope>
    <source>
        <strain evidence="2 3">H119_p4</strain>
    </source>
</reference>
<gene>
    <name evidence="2" type="ORF">Agabi119p4_11577</name>
</gene>
<feature type="compositionally biased region" description="Polar residues" evidence="1">
    <location>
        <begin position="8"/>
        <end position="18"/>
    </location>
</feature>
<protein>
    <submittedName>
        <fullName evidence="2">Uncharacterized protein</fullName>
    </submittedName>
</protein>
<accession>A0A8H7EVA9</accession>
<name>A0A8H7EVA9_AGABI</name>